<dbReference type="Gene3D" id="3.30.750.24">
    <property type="entry name" value="STAS domain"/>
    <property type="match status" value="1"/>
</dbReference>
<keyword evidence="3" id="KW-1185">Reference proteome</keyword>
<dbReference type="PATRIC" id="fig|1392998.3.peg.2183"/>
<sequence>MNKEETKKPTPESSDALLRELVDHFREKREILRQQWVQLMMGKGLLAGLTQEEIETESITIYDTCIVCLETGEYEGAQAYATRMAERGVLRGMTTEQIIGGLLTLRDVYGRSLFERYQHDMERLSAALDIYEPVANKILSVVALAFVEEREKVVRQQQEAIRELSTPVLQFRDKLLILPIIGLIDSLRARQLTEQLLRAIRANRARVVVMDITGVPSVDSKVANHLVQTVDASRLMGATVVVTGVSPEIAQTLVTLGVDLSKMNTVGDLQGGIEVADQLLGYKVSRTEPPATGLITSKEKVP</sequence>
<dbReference type="PANTHER" id="PTHR33745:SF1">
    <property type="entry name" value="RSBT ANTAGONIST PROTEIN RSBS"/>
    <property type="match status" value="1"/>
</dbReference>
<organism evidence="2 3">
    <name type="scientific">Candidatus Methanoperedens nitratireducens</name>
    <dbReference type="NCBI Taxonomy" id="1392998"/>
    <lineage>
        <taxon>Archaea</taxon>
        <taxon>Methanobacteriati</taxon>
        <taxon>Methanobacteriota</taxon>
        <taxon>Stenosarchaea group</taxon>
        <taxon>Methanomicrobia</taxon>
        <taxon>Methanosarcinales</taxon>
        <taxon>ANME-2 cluster</taxon>
        <taxon>Candidatus Methanoperedentaceae</taxon>
        <taxon>Candidatus Methanoperedens</taxon>
    </lineage>
</organism>
<dbReference type="SUPFAM" id="SSF52091">
    <property type="entry name" value="SpoIIaa-like"/>
    <property type="match status" value="1"/>
</dbReference>
<feature type="domain" description="STAS" evidence="1">
    <location>
        <begin position="165"/>
        <end position="276"/>
    </location>
</feature>
<gene>
    <name evidence="2" type="ORF">ANME2D_02186</name>
</gene>
<comment type="caution">
    <text evidence="2">The sequence shown here is derived from an EMBL/GenBank/DDBJ whole genome shotgun (WGS) entry which is preliminary data.</text>
</comment>
<dbReference type="AlphaFoldDB" id="A0A062UWU3"/>
<dbReference type="Proteomes" id="UP000027153">
    <property type="component" value="Unassembled WGS sequence"/>
</dbReference>
<evidence type="ECO:0000259" key="1">
    <source>
        <dbReference type="PROSITE" id="PS50801"/>
    </source>
</evidence>
<evidence type="ECO:0000313" key="3">
    <source>
        <dbReference type="Proteomes" id="UP000027153"/>
    </source>
</evidence>
<dbReference type="PROSITE" id="PS50801">
    <property type="entry name" value="STAS"/>
    <property type="match status" value="1"/>
</dbReference>
<accession>A0A062UWU3</accession>
<name>A0A062UWU3_9EURY</name>
<evidence type="ECO:0000313" key="2">
    <source>
        <dbReference type="EMBL" id="KCZ71456.1"/>
    </source>
</evidence>
<protein>
    <submittedName>
        <fullName evidence="2">Anti-anti-sigma regulatory factor (Antagonist of anti-sigma factor)</fullName>
    </submittedName>
</protein>
<dbReference type="OrthoDB" id="147057at2157"/>
<proteinExistence type="predicted"/>
<dbReference type="PANTHER" id="PTHR33745">
    <property type="entry name" value="RSBT ANTAGONIST PROTEIN RSBS-RELATED"/>
    <property type="match status" value="1"/>
</dbReference>
<dbReference type="CDD" id="cd07041">
    <property type="entry name" value="STAS_RsbR_RsbS_like"/>
    <property type="match status" value="1"/>
</dbReference>
<dbReference type="InterPro" id="IPR036513">
    <property type="entry name" value="STAS_dom_sf"/>
</dbReference>
<dbReference type="EMBL" id="JMIY01000005">
    <property type="protein sequence ID" value="KCZ71456.1"/>
    <property type="molecule type" value="Genomic_DNA"/>
</dbReference>
<dbReference type="InterPro" id="IPR002645">
    <property type="entry name" value="STAS_dom"/>
</dbReference>
<dbReference type="Pfam" id="PF01740">
    <property type="entry name" value="STAS"/>
    <property type="match status" value="1"/>
</dbReference>
<dbReference type="InterPro" id="IPR051932">
    <property type="entry name" value="Bact_StressResp_Reg"/>
</dbReference>
<reference evidence="2 3" key="1">
    <citation type="journal article" date="2013" name="Nature">
        <title>Anaerobic oxidation of methane coupled to nitrate reduction in a novel archaeal lineage.</title>
        <authorList>
            <person name="Haroon M.F."/>
            <person name="Hu S."/>
            <person name="Shi Y."/>
            <person name="Imelfort M."/>
            <person name="Keller J."/>
            <person name="Hugenholtz P."/>
            <person name="Yuan Z."/>
            <person name="Tyson G.W."/>
        </authorList>
    </citation>
    <scope>NUCLEOTIDE SEQUENCE [LARGE SCALE GENOMIC DNA]</scope>
    <source>
        <strain evidence="2 3">ANME-2d</strain>
    </source>
</reference>
<dbReference type="RefSeq" id="WP_048091402.1">
    <property type="nucleotide sequence ID" value="NZ_JMIY01000005.1"/>
</dbReference>